<name>A0ABN9YPN7_9LACO</name>
<feature type="transmembrane region" description="Helical" evidence="1">
    <location>
        <begin position="79"/>
        <end position="97"/>
    </location>
</feature>
<accession>A0ABN9YPN7</accession>
<reference evidence="2 3" key="1">
    <citation type="submission" date="2023-10" db="EMBL/GenBank/DDBJ databases">
        <authorList>
            <person name="Botero Cardona J."/>
        </authorList>
    </citation>
    <scope>NUCLEOTIDE SEQUENCE [LARGE SCALE GENOMIC DNA]</scope>
    <source>
        <strain evidence="2 3">R-54839</strain>
    </source>
</reference>
<keyword evidence="3" id="KW-1185">Reference proteome</keyword>
<feature type="transmembrane region" description="Helical" evidence="1">
    <location>
        <begin position="161"/>
        <end position="179"/>
    </location>
</feature>
<organism evidence="2 3">
    <name type="scientific">Fructobacillus fructosus</name>
    <dbReference type="NCBI Taxonomy" id="1631"/>
    <lineage>
        <taxon>Bacteria</taxon>
        <taxon>Bacillati</taxon>
        <taxon>Bacillota</taxon>
        <taxon>Bacilli</taxon>
        <taxon>Lactobacillales</taxon>
        <taxon>Lactobacillaceae</taxon>
        <taxon>Fructobacillus</taxon>
    </lineage>
</organism>
<proteinExistence type="predicted"/>
<dbReference type="EMBL" id="CAUZLR010000001">
    <property type="protein sequence ID" value="CAK1229782.1"/>
    <property type="molecule type" value="Genomic_DNA"/>
</dbReference>
<evidence type="ECO:0000256" key="1">
    <source>
        <dbReference type="SAM" id="Phobius"/>
    </source>
</evidence>
<feature type="transmembrane region" description="Helical" evidence="1">
    <location>
        <begin position="109"/>
        <end position="125"/>
    </location>
</feature>
<dbReference type="Proteomes" id="UP001314261">
    <property type="component" value="Unassembled WGS sequence"/>
</dbReference>
<protein>
    <submittedName>
        <fullName evidence="2">Uncharacterized protein</fullName>
    </submittedName>
</protein>
<comment type="caution">
    <text evidence="2">The sequence shown here is derived from an EMBL/GenBank/DDBJ whole genome shotgun (WGS) entry which is preliminary data.</text>
</comment>
<feature type="transmembrane region" description="Helical" evidence="1">
    <location>
        <begin position="191"/>
        <end position="210"/>
    </location>
</feature>
<gene>
    <name evidence="2" type="ORF">R54839_PPFHFPJH_00372</name>
</gene>
<keyword evidence="1" id="KW-1133">Transmembrane helix</keyword>
<feature type="transmembrane region" description="Helical" evidence="1">
    <location>
        <begin position="53"/>
        <end position="73"/>
    </location>
</feature>
<evidence type="ECO:0000313" key="3">
    <source>
        <dbReference type="Proteomes" id="UP001314261"/>
    </source>
</evidence>
<evidence type="ECO:0000313" key="2">
    <source>
        <dbReference type="EMBL" id="CAK1229782.1"/>
    </source>
</evidence>
<keyword evidence="1" id="KW-0472">Membrane</keyword>
<keyword evidence="1" id="KW-0812">Transmembrane</keyword>
<dbReference type="RefSeq" id="WP_338345908.1">
    <property type="nucleotide sequence ID" value="NZ_CAUZLR010000001.1"/>
</dbReference>
<sequence>MTKNKMIQKKSNNSSQNYIDNSINNSFNFFTSTVSVNSNNGSKQSSDGSGENLVIIISCISFIFLMVKFNFLISKYQEYSWISYSLIILLGLIEFIFVFKKTKEKNKHYGVVIQSIIGLGIQFYFQSFKIPKPVSDFVQVIGNNNNNILSGIFQNFQYGPAIYIIVFALVFAIFVFMIFGNFYQILFRKTLFSWFNTLIPLFFILAFIFFGNSILSLPL</sequence>